<dbReference type="GO" id="GO:0045165">
    <property type="term" value="P:cell fate commitment"/>
    <property type="evidence" value="ECO:0007669"/>
    <property type="project" value="TreeGrafter"/>
</dbReference>
<reference evidence="10 12" key="2">
    <citation type="submission" date="2018-11" db="EMBL/GenBank/DDBJ databases">
        <authorList>
            <consortium name="Pathogen Informatics"/>
        </authorList>
    </citation>
    <scope>NUCLEOTIDE SEQUENCE [LARGE SCALE GENOMIC DNA]</scope>
</reference>
<dbReference type="AlphaFoldDB" id="A0A0N4UHP6"/>
<name>A0A0N4UHP6_DRAME</name>
<dbReference type="STRING" id="318479.A0A0N4UHP6"/>
<accession>A0A0N4UHP6</accession>
<comment type="function">
    <text evidence="9">Ligand for members of the frizzled family of seven transmembrane receptors.</text>
</comment>
<dbReference type="GO" id="GO:0030182">
    <property type="term" value="P:neuron differentiation"/>
    <property type="evidence" value="ECO:0007669"/>
    <property type="project" value="TreeGrafter"/>
</dbReference>
<evidence type="ECO:0000256" key="7">
    <source>
        <dbReference type="ARBA" id="ARBA00023157"/>
    </source>
</evidence>
<dbReference type="Proteomes" id="UP000274756">
    <property type="component" value="Unassembled WGS sequence"/>
</dbReference>
<dbReference type="Pfam" id="PF00110">
    <property type="entry name" value="wnt"/>
    <property type="match status" value="1"/>
</dbReference>
<dbReference type="FunFam" id="3.30.2460.20:FF:000001">
    <property type="entry name" value="Wnt homolog"/>
    <property type="match status" value="1"/>
</dbReference>
<dbReference type="GO" id="GO:0000902">
    <property type="term" value="P:cell morphogenesis"/>
    <property type="evidence" value="ECO:0007669"/>
    <property type="project" value="UniProtKB-ARBA"/>
</dbReference>
<proteinExistence type="inferred from homology"/>
<keyword evidence="4" id="KW-0964">Secreted</keyword>
<evidence type="ECO:0000256" key="9">
    <source>
        <dbReference type="RuleBase" id="RU003500"/>
    </source>
</evidence>
<evidence type="ECO:0000313" key="13">
    <source>
        <dbReference type="WBParaSite" id="DME_0000708601-mRNA-1"/>
    </source>
</evidence>
<dbReference type="GO" id="GO:0005109">
    <property type="term" value="F:frizzled binding"/>
    <property type="evidence" value="ECO:0007669"/>
    <property type="project" value="TreeGrafter"/>
</dbReference>
<reference evidence="13" key="1">
    <citation type="submission" date="2017-02" db="UniProtKB">
        <authorList>
            <consortium name="WormBaseParasite"/>
        </authorList>
    </citation>
    <scope>IDENTIFICATION</scope>
</reference>
<comment type="subcellular location">
    <subcellularLocation>
        <location evidence="1 9">Secreted</location>
        <location evidence="1 9">Extracellular space</location>
        <location evidence="1 9">Extracellular matrix</location>
    </subcellularLocation>
</comment>
<evidence type="ECO:0000256" key="1">
    <source>
        <dbReference type="ARBA" id="ARBA00004498"/>
    </source>
</evidence>
<evidence type="ECO:0000313" key="11">
    <source>
        <dbReference type="Proteomes" id="UP000038040"/>
    </source>
</evidence>
<evidence type="ECO:0000256" key="6">
    <source>
        <dbReference type="ARBA" id="ARBA00022687"/>
    </source>
</evidence>
<dbReference type="OrthoDB" id="5945655at2759"/>
<protein>
    <recommendedName>
        <fullName evidence="9">Protein Wnt</fullName>
    </recommendedName>
</protein>
<evidence type="ECO:0000313" key="10">
    <source>
        <dbReference type="EMBL" id="VDN51639.1"/>
    </source>
</evidence>
<keyword evidence="12" id="KW-1185">Reference proteome</keyword>
<dbReference type="PANTHER" id="PTHR12027">
    <property type="entry name" value="WNT RELATED"/>
    <property type="match status" value="1"/>
</dbReference>
<evidence type="ECO:0000256" key="2">
    <source>
        <dbReference type="ARBA" id="ARBA00005683"/>
    </source>
</evidence>
<dbReference type="InterPro" id="IPR005817">
    <property type="entry name" value="Wnt"/>
</dbReference>
<dbReference type="PRINTS" id="PR01349">
    <property type="entry name" value="WNTPROTEIN"/>
</dbReference>
<dbReference type="WBParaSite" id="DME_0000708601-mRNA-1">
    <property type="protein sequence ID" value="DME_0000708601-mRNA-1"/>
    <property type="gene ID" value="DME_0000708601"/>
</dbReference>
<dbReference type="GO" id="GO:0060070">
    <property type="term" value="P:canonical Wnt signaling pathway"/>
    <property type="evidence" value="ECO:0007669"/>
    <property type="project" value="TreeGrafter"/>
</dbReference>
<sequence length="187" mass="21576">MDEFSFTNSDYFEQIAKILPPKARMNQHNNDVGRQVTQESLFRKCKCHGVSSSCNVRTCWNTLPDLIEIAFKLKEQYAFAFQILEHTTDHGLEHRAMRSELSKQHLVYLKRSPDYCVEDKTTGSYGTSMRECNVTSPGANGCGSLCCGRGYNIRQVKIEEQCECKYVHCCYVKCKTCSYFIDKHYCK</sequence>
<comment type="similarity">
    <text evidence="2 9">Belongs to the Wnt family.</text>
</comment>
<keyword evidence="5" id="KW-0272">Extracellular matrix</keyword>
<dbReference type="EMBL" id="UYYG01000026">
    <property type="protein sequence ID" value="VDN51639.1"/>
    <property type="molecule type" value="Genomic_DNA"/>
</dbReference>
<dbReference type="Proteomes" id="UP000038040">
    <property type="component" value="Unplaced"/>
</dbReference>
<keyword evidence="8" id="KW-0449">Lipoprotein</keyword>
<keyword evidence="7" id="KW-1015">Disulfide bond</keyword>
<gene>
    <name evidence="10" type="ORF">DME_LOCUS1612</name>
</gene>
<keyword evidence="6 9" id="KW-0879">Wnt signaling pathway</keyword>
<dbReference type="PANTHER" id="PTHR12027:SF102">
    <property type="entry name" value="PROTEIN WNT"/>
    <property type="match status" value="1"/>
</dbReference>
<evidence type="ECO:0000256" key="3">
    <source>
        <dbReference type="ARBA" id="ARBA00022473"/>
    </source>
</evidence>
<dbReference type="SMART" id="SM00097">
    <property type="entry name" value="WNT1"/>
    <property type="match status" value="1"/>
</dbReference>
<evidence type="ECO:0000313" key="12">
    <source>
        <dbReference type="Proteomes" id="UP000274756"/>
    </source>
</evidence>
<evidence type="ECO:0000256" key="4">
    <source>
        <dbReference type="ARBA" id="ARBA00022525"/>
    </source>
</evidence>
<evidence type="ECO:0000256" key="8">
    <source>
        <dbReference type="ARBA" id="ARBA00023288"/>
    </source>
</evidence>
<evidence type="ECO:0000256" key="5">
    <source>
        <dbReference type="ARBA" id="ARBA00022530"/>
    </source>
</evidence>
<dbReference type="Gene3D" id="3.30.2460.20">
    <property type="match status" value="1"/>
</dbReference>
<dbReference type="InterPro" id="IPR043158">
    <property type="entry name" value="Wnt_C"/>
</dbReference>
<dbReference type="GO" id="GO:0005615">
    <property type="term" value="C:extracellular space"/>
    <property type="evidence" value="ECO:0007669"/>
    <property type="project" value="TreeGrafter"/>
</dbReference>
<organism evidence="11 13">
    <name type="scientific">Dracunculus medinensis</name>
    <name type="common">Guinea worm</name>
    <dbReference type="NCBI Taxonomy" id="318479"/>
    <lineage>
        <taxon>Eukaryota</taxon>
        <taxon>Metazoa</taxon>
        <taxon>Ecdysozoa</taxon>
        <taxon>Nematoda</taxon>
        <taxon>Chromadorea</taxon>
        <taxon>Rhabditida</taxon>
        <taxon>Spirurina</taxon>
        <taxon>Dracunculoidea</taxon>
        <taxon>Dracunculidae</taxon>
        <taxon>Dracunculus</taxon>
    </lineage>
</organism>
<dbReference type="GO" id="GO:0005125">
    <property type="term" value="F:cytokine activity"/>
    <property type="evidence" value="ECO:0007669"/>
    <property type="project" value="TreeGrafter"/>
</dbReference>
<keyword evidence="3 9" id="KW-0217">Developmental protein</keyword>